<evidence type="ECO:0000256" key="1">
    <source>
        <dbReference type="ARBA" id="ARBA00023125"/>
    </source>
</evidence>
<dbReference type="RefSeq" id="WP_128179012.1">
    <property type="nucleotide sequence ID" value="NZ_CP071409.1"/>
</dbReference>
<proteinExistence type="predicted"/>
<accession>A0A443IA26</accession>
<dbReference type="Pfam" id="PF00196">
    <property type="entry name" value="GerE"/>
    <property type="match status" value="1"/>
</dbReference>
<gene>
    <name evidence="3" type="ORF">ED28_15905</name>
</gene>
<dbReference type="GO" id="GO:0003677">
    <property type="term" value="F:DNA binding"/>
    <property type="evidence" value="ECO:0007669"/>
    <property type="project" value="UniProtKB-KW"/>
</dbReference>
<sequence>MSTYSCILLSEDLFLYRAMSDKYLGLPPMKCHVSEELIDKEVQGEKLILLIDDRLPSKTISLWQDVYTNIYQCITPVILTFSTCSGKESTGKNSYYIDMSSDLLAVKCEFEKINYQIRCNLQSTSVVNESDIRLTRREREVFNFFMLGLPIRKIAEIYNLSEKSVYTHRRNIMQKYGFQNFNNFYRHLIK</sequence>
<feature type="domain" description="HTH luxR-type" evidence="2">
    <location>
        <begin position="127"/>
        <end position="190"/>
    </location>
</feature>
<protein>
    <recommendedName>
        <fullName evidence="2">HTH luxR-type domain-containing protein</fullName>
    </recommendedName>
</protein>
<dbReference type="AlphaFoldDB" id="A0A443IA26"/>
<dbReference type="PROSITE" id="PS50043">
    <property type="entry name" value="HTH_LUXR_2"/>
    <property type="match status" value="1"/>
</dbReference>
<dbReference type="Gene3D" id="1.10.10.10">
    <property type="entry name" value="Winged helix-like DNA-binding domain superfamily/Winged helix DNA-binding domain"/>
    <property type="match status" value="1"/>
</dbReference>
<evidence type="ECO:0000259" key="2">
    <source>
        <dbReference type="PROSITE" id="PS50043"/>
    </source>
</evidence>
<dbReference type="PRINTS" id="PR00038">
    <property type="entry name" value="HTHLUXR"/>
</dbReference>
<evidence type="ECO:0000313" key="4">
    <source>
        <dbReference type="Proteomes" id="UP000288794"/>
    </source>
</evidence>
<comment type="caution">
    <text evidence="3">The sequence shown here is derived from an EMBL/GenBank/DDBJ whole genome shotgun (WGS) entry which is preliminary data.</text>
</comment>
<dbReference type="InterPro" id="IPR036388">
    <property type="entry name" value="WH-like_DNA-bd_sf"/>
</dbReference>
<name>A0A443IA26_9GAMM</name>
<keyword evidence="1" id="KW-0238">DNA-binding</keyword>
<keyword evidence="4" id="KW-1185">Reference proteome</keyword>
<evidence type="ECO:0000313" key="3">
    <source>
        <dbReference type="EMBL" id="RWR00934.1"/>
    </source>
</evidence>
<dbReference type="InterPro" id="IPR000792">
    <property type="entry name" value="Tscrpt_reg_LuxR_C"/>
</dbReference>
<reference evidence="3 4" key="1">
    <citation type="submission" date="2014-04" db="EMBL/GenBank/DDBJ databases">
        <title>Draft genome sequence of Pantoea beijingensis strain LMG 27579, an emerging pathogen to Pleurotus eryngii with potential industrial application.</title>
        <authorList>
            <person name="Xu F."/>
            <person name="Liu Y."/>
            <person name="Wang S."/>
            <person name="Yin Y."/>
            <person name="Ma Y."/>
            <person name="Zhao S."/>
            <person name="Rong C."/>
        </authorList>
    </citation>
    <scope>NUCLEOTIDE SEQUENCE [LARGE SCALE GENOMIC DNA]</scope>
    <source>
        <strain evidence="3 4">LMG 27579</strain>
    </source>
</reference>
<dbReference type="Proteomes" id="UP000288794">
    <property type="component" value="Unassembled WGS sequence"/>
</dbReference>
<dbReference type="SUPFAM" id="SSF46894">
    <property type="entry name" value="C-terminal effector domain of the bipartite response regulators"/>
    <property type="match status" value="1"/>
</dbReference>
<dbReference type="InterPro" id="IPR016032">
    <property type="entry name" value="Sig_transdc_resp-reg_C-effctor"/>
</dbReference>
<dbReference type="CDD" id="cd06170">
    <property type="entry name" value="LuxR_C_like"/>
    <property type="match status" value="1"/>
</dbReference>
<dbReference type="SMART" id="SM00421">
    <property type="entry name" value="HTH_LUXR"/>
    <property type="match status" value="1"/>
</dbReference>
<dbReference type="GO" id="GO:0006355">
    <property type="term" value="P:regulation of DNA-templated transcription"/>
    <property type="evidence" value="ECO:0007669"/>
    <property type="project" value="InterPro"/>
</dbReference>
<dbReference type="EMBL" id="JMEE01000044">
    <property type="protein sequence ID" value="RWR00934.1"/>
    <property type="molecule type" value="Genomic_DNA"/>
</dbReference>
<organism evidence="3 4">
    <name type="scientific">[Pantoea] beijingensis</name>
    <dbReference type="NCBI Taxonomy" id="1324864"/>
    <lineage>
        <taxon>Bacteria</taxon>
        <taxon>Pseudomonadati</taxon>
        <taxon>Pseudomonadota</taxon>
        <taxon>Gammaproteobacteria</taxon>
        <taxon>Enterobacterales</taxon>
        <taxon>Erwiniaceae</taxon>
        <taxon>Erwinia</taxon>
    </lineage>
</organism>